<accession>A0A085LK63</accession>
<dbReference type="EMBL" id="KL363532">
    <property type="protein sequence ID" value="KFD45359.1"/>
    <property type="molecule type" value="Genomic_DNA"/>
</dbReference>
<gene>
    <name evidence="1" type="ORF">M513_13764</name>
</gene>
<dbReference type="AlphaFoldDB" id="A0A085LK63"/>
<name>A0A085LK63_9BILA</name>
<dbReference type="Proteomes" id="UP000030764">
    <property type="component" value="Unassembled WGS sequence"/>
</dbReference>
<evidence type="ECO:0000313" key="1">
    <source>
        <dbReference type="EMBL" id="KFD45359.1"/>
    </source>
</evidence>
<sequence>MGKQTSKRLQDDIRSSRRNSCNVIACRMTYTEDMCMNQWCGLVWRQNHPVVCRLLGMCQLGKNLMIWKSKWSVNMSSLPEEEELTTLTCGSRAPRSGVPLNWL</sequence>
<reference evidence="1 2" key="1">
    <citation type="journal article" date="2014" name="Nat. Genet.">
        <title>Genome and transcriptome of the porcine whipworm Trichuris suis.</title>
        <authorList>
            <person name="Jex A.R."/>
            <person name="Nejsum P."/>
            <person name="Schwarz E.M."/>
            <person name="Hu L."/>
            <person name="Young N.D."/>
            <person name="Hall R.S."/>
            <person name="Korhonen P.K."/>
            <person name="Liao S."/>
            <person name="Thamsborg S."/>
            <person name="Xia J."/>
            <person name="Xu P."/>
            <person name="Wang S."/>
            <person name="Scheerlinck J.P."/>
            <person name="Hofmann A."/>
            <person name="Sternberg P.W."/>
            <person name="Wang J."/>
            <person name="Gasser R.B."/>
        </authorList>
    </citation>
    <scope>NUCLEOTIDE SEQUENCE [LARGE SCALE GENOMIC DNA]</scope>
    <source>
        <strain evidence="1">DCEP-RM93M</strain>
    </source>
</reference>
<organism evidence="1 2">
    <name type="scientific">Trichuris suis</name>
    <name type="common">pig whipworm</name>
    <dbReference type="NCBI Taxonomy" id="68888"/>
    <lineage>
        <taxon>Eukaryota</taxon>
        <taxon>Metazoa</taxon>
        <taxon>Ecdysozoa</taxon>
        <taxon>Nematoda</taxon>
        <taxon>Enoplea</taxon>
        <taxon>Dorylaimia</taxon>
        <taxon>Trichinellida</taxon>
        <taxon>Trichuridae</taxon>
        <taxon>Trichuris</taxon>
    </lineage>
</organism>
<keyword evidence="2" id="KW-1185">Reference proteome</keyword>
<protein>
    <submittedName>
        <fullName evidence="1">Uncharacterized protein</fullName>
    </submittedName>
</protein>
<proteinExistence type="predicted"/>
<evidence type="ECO:0000313" key="2">
    <source>
        <dbReference type="Proteomes" id="UP000030764"/>
    </source>
</evidence>